<keyword evidence="3 6" id="KW-0269">Exonuclease</keyword>
<evidence type="ECO:0000256" key="3">
    <source>
        <dbReference type="ARBA" id="ARBA00022839"/>
    </source>
</evidence>
<dbReference type="InterPro" id="IPR012337">
    <property type="entry name" value="RNaseH-like_sf"/>
</dbReference>
<dbReference type="Proteomes" id="UP001272987">
    <property type="component" value="Unassembled WGS sequence"/>
</dbReference>
<evidence type="ECO:0000256" key="1">
    <source>
        <dbReference type="ARBA" id="ARBA00022722"/>
    </source>
</evidence>
<accession>A0ABU4LYC3</accession>
<dbReference type="EMBL" id="JARAWP010000010">
    <property type="protein sequence ID" value="MDX3019912.1"/>
    <property type="molecule type" value="Genomic_DNA"/>
</dbReference>
<keyword evidence="1" id="KW-0540">Nuclease</keyword>
<dbReference type="RefSeq" id="WP_319166528.1">
    <property type="nucleotide sequence ID" value="NZ_JARAWP010000010.1"/>
</dbReference>
<comment type="caution">
    <text evidence="6">The sequence shown here is derived from an EMBL/GenBank/DDBJ whole genome shotgun (WGS) entry which is preliminary data.</text>
</comment>
<evidence type="ECO:0000313" key="7">
    <source>
        <dbReference type="Proteomes" id="UP001272987"/>
    </source>
</evidence>
<organism evidence="6 7">
    <name type="scientific">Streptomyces acidiscabies</name>
    <dbReference type="NCBI Taxonomy" id="42234"/>
    <lineage>
        <taxon>Bacteria</taxon>
        <taxon>Bacillati</taxon>
        <taxon>Actinomycetota</taxon>
        <taxon>Actinomycetes</taxon>
        <taxon>Kitasatosporales</taxon>
        <taxon>Streptomycetaceae</taxon>
        <taxon>Streptomyces</taxon>
    </lineage>
</organism>
<dbReference type="SUPFAM" id="SSF53098">
    <property type="entry name" value="Ribonuclease H-like"/>
    <property type="match status" value="1"/>
</dbReference>
<dbReference type="PANTHER" id="PTHR30231">
    <property type="entry name" value="DNA POLYMERASE III SUBUNIT EPSILON"/>
    <property type="match status" value="1"/>
</dbReference>
<proteinExistence type="predicted"/>
<evidence type="ECO:0000313" key="6">
    <source>
        <dbReference type="EMBL" id="MDX3019912.1"/>
    </source>
</evidence>
<feature type="domain" description="Exonuclease" evidence="5">
    <location>
        <begin position="9"/>
        <end position="198"/>
    </location>
</feature>
<dbReference type="Pfam" id="PF00929">
    <property type="entry name" value="RNase_T"/>
    <property type="match status" value="1"/>
</dbReference>
<name>A0ABU4LYC3_9ACTN</name>
<dbReference type="InterPro" id="IPR013520">
    <property type="entry name" value="Ribonucl_H"/>
</dbReference>
<dbReference type="SMART" id="SM00479">
    <property type="entry name" value="EXOIII"/>
    <property type="match status" value="1"/>
</dbReference>
<evidence type="ECO:0000256" key="2">
    <source>
        <dbReference type="ARBA" id="ARBA00022801"/>
    </source>
</evidence>
<reference evidence="6 7" key="1">
    <citation type="journal article" date="2023" name="Microb. Genom.">
        <title>Mesoterricola silvestris gen. nov., sp. nov., Mesoterricola sediminis sp. nov., Geothrix oryzae sp. nov., Geothrix edaphica sp. nov., Geothrix rubra sp. nov., and Geothrix limicola sp. nov., six novel members of Acidobacteriota isolated from soils.</title>
        <authorList>
            <person name="Weisberg A.J."/>
            <person name="Pearce E."/>
            <person name="Kramer C.G."/>
            <person name="Chang J.H."/>
            <person name="Clarke C.R."/>
        </authorList>
    </citation>
    <scope>NUCLEOTIDE SEQUENCE [LARGE SCALE GENOMIC DNA]</scope>
    <source>
        <strain evidence="6 7">NB05-1H</strain>
    </source>
</reference>
<dbReference type="Gene3D" id="3.30.420.10">
    <property type="entry name" value="Ribonuclease H-like superfamily/Ribonuclease H"/>
    <property type="match status" value="1"/>
</dbReference>
<evidence type="ECO:0000256" key="4">
    <source>
        <dbReference type="SAM" id="MobiDB-lite"/>
    </source>
</evidence>
<gene>
    <name evidence="6" type="ORF">PV666_18720</name>
</gene>
<dbReference type="CDD" id="cd06127">
    <property type="entry name" value="DEDDh"/>
    <property type="match status" value="1"/>
</dbReference>
<sequence>MNAPWHLQRMAALDFESSDKDSETARIVTCALILVGGGLPTDTRTWLLAPGIPMEPEAIKVHGITDEYAAEHGMPAEQGVGEIAKAVAEIVEGGVPLVGHNIGGYDLNLLDRECRRHLGDSLEGIARQPLTRVIDTMVLDKQAAPFRRRISETQGPYQMRTTAETYGLPWDEDQAHGAEYDALQSARAAYKMGAIAHTPYRERPDWVLGLRTNRFNSLRDVTVEELHERQIGWFRESADSYQTWLRNPAKAGEKHDPTAVIDGTWPLRPVPAQREAGDAS</sequence>
<feature type="region of interest" description="Disordered" evidence="4">
    <location>
        <begin position="249"/>
        <end position="280"/>
    </location>
</feature>
<dbReference type="GO" id="GO:0004527">
    <property type="term" value="F:exonuclease activity"/>
    <property type="evidence" value="ECO:0007669"/>
    <property type="project" value="UniProtKB-KW"/>
</dbReference>
<evidence type="ECO:0000259" key="5">
    <source>
        <dbReference type="SMART" id="SM00479"/>
    </source>
</evidence>
<dbReference type="PANTHER" id="PTHR30231:SF4">
    <property type="entry name" value="PROTEIN NEN2"/>
    <property type="match status" value="1"/>
</dbReference>
<keyword evidence="2" id="KW-0378">Hydrolase</keyword>
<protein>
    <submittedName>
        <fullName evidence="6">Exonuclease domain-containing protein</fullName>
    </submittedName>
</protein>
<dbReference type="InterPro" id="IPR036397">
    <property type="entry name" value="RNaseH_sf"/>
</dbReference>
<keyword evidence="7" id="KW-1185">Reference proteome</keyword>